<keyword evidence="3" id="KW-1003">Cell membrane</keyword>
<accession>A0ABT5VM90</accession>
<proteinExistence type="inferred from homology"/>
<keyword evidence="5 7" id="KW-1133">Transmembrane helix</keyword>
<evidence type="ECO:0000256" key="2">
    <source>
        <dbReference type="ARBA" id="ARBA00006679"/>
    </source>
</evidence>
<comment type="caution">
    <text evidence="8">The sequence shown here is derived from an EMBL/GenBank/DDBJ whole genome shotgun (WGS) entry which is preliminary data.</text>
</comment>
<evidence type="ECO:0000256" key="1">
    <source>
        <dbReference type="ARBA" id="ARBA00004651"/>
    </source>
</evidence>
<sequence length="133" mass="14155">MKKNNDTALLILRITIGLLMLLHGFGKLTGGLDFIKGMLSEMGIPAFVAYGVIVGEVIAPIAIIVGFRTRIASAIFAINALVAILMVHSSDIFKMGEHGGWAIELLGLYLFGAIALAFSGSGKYALSNSNKWD</sequence>
<keyword evidence="4 7" id="KW-0812">Transmembrane</keyword>
<dbReference type="PANTHER" id="PTHR33452:SF1">
    <property type="entry name" value="INNER MEMBRANE PROTEIN YPHA-RELATED"/>
    <property type="match status" value="1"/>
</dbReference>
<dbReference type="Proteomes" id="UP001528920">
    <property type="component" value="Unassembled WGS sequence"/>
</dbReference>
<dbReference type="InterPro" id="IPR051907">
    <property type="entry name" value="DoxX-like_oxidoreductase"/>
</dbReference>
<dbReference type="Pfam" id="PF07681">
    <property type="entry name" value="DoxX"/>
    <property type="match status" value="1"/>
</dbReference>
<name>A0ABT5VM90_9BACT</name>
<dbReference type="EMBL" id="JAKJSC010000001">
    <property type="protein sequence ID" value="MDE5416555.1"/>
    <property type="molecule type" value="Genomic_DNA"/>
</dbReference>
<evidence type="ECO:0000256" key="4">
    <source>
        <dbReference type="ARBA" id="ARBA00022692"/>
    </source>
</evidence>
<feature type="transmembrane region" description="Helical" evidence="7">
    <location>
        <begin position="99"/>
        <end position="118"/>
    </location>
</feature>
<feature type="transmembrane region" description="Helical" evidence="7">
    <location>
        <begin position="7"/>
        <end position="26"/>
    </location>
</feature>
<organism evidence="8 9">
    <name type="scientific">Paralabilibaculum antarcticum</name>
    <dbReference type="NCBI Taxonomy" id="2912572"/>
    <lineage>
        <taxon>Bacteria</taxon>
        <taxon>Pseudomonadati</taxon>
        <taxon>Bacteroidota</taxon>
        <taxon>Bacteroidia</taxon>
        <taxon>Marinilabiliales</taxon>
        <taxon>Marinifilaceae</taxon>
        <taxon>Paralabilibaculum</taxon>
    </lineage>
</organism>
<feature type="transmembrane region" description="Helical" evidence="7">
    <location>
        <begin position="46"/>
        <end position="67"/>
    </location>
</feature>
<evidence type="ECO:0000256" key="6">
    <source>
        <dbReference type="ARBA" id="ARBA00023136"/>
    </source>
</evidence>
<reference evidence="8 9" key="1">
    <citation type="submission" date="2022-01" db="EMBL/GenBank/DDBJ databases">
        <title>Labilibaculum sp. nov, a marine bacterium isolated from Antarctica.</title>
        <authorList>
            <person name="Dai W."/>
        </authorList>
    </citation>
    <scope>NUCLEOTIDE SEQUENCE [LARGE SCALE GENOMIC DNA]</scope>
    <source>
        <strain evidence="8 9">DW002</strain>
    </source>
</reference>
<protein>
    <submittedName>
        <fullName evidence="8">DoxX family protein</fullName>
    </submittedName>
</protein>
<comment type="subcellular location">
    <subcellularLocation>
        <location evidence="1">Cell membrane</location>
        <topology evidence="1">Multi-pass membrane protein</topology>
    </subcellularLocation>
</comment>
<evidence type="ECO:0000256" key="7">
    <source>
        <dbReference type="SAM" id="Phobius"/>
    </source>
</evidence>
<keyword evidence="6 7" id="KW-0472">Membrane</keyword>
<evidence type="ECO:0000256" key="3">
    <source>
        <dbReference type="ARBA" id="ARBA00022475"/>
    </source>
</evidence>
<evidence type="ECO:0000256" key="5">
    <source>
        <dbReference type="ARBA" id="ARBA00022989"/>
    </source>
</evidence>
<dbReference type="InterPro" id="IPR032808">
    <property type="entry name" value="DoxX"/>
</dbReference>
<comment type="similarity">
    <text evidence="2">Belongs to the DoxX family.</text>
</comment>
<feature type="transmembrane region" description="Helical" evidence="7">
    <location>
        <begin position="74"/>
        <end position="93"/>
    </location>
</feature>
<evidence type="ECO:0000313" key="9">
    <source>
        <dbReference type="Proteomes" id="UP001528920"/>
    </source>
</evidence>
<dbReference type="PANTHER" id="PTHR33452">
    <property type="entry name" value="OXIDOREDUCTASE CATD-RELATED"/>
    <property type="match status" value="1"/>
</dbReference>
<keyword evidence="9" id="KW-1185">Reference proteome</keyword>
<dbReference type="RefSeq" id="WP_275107897.1">
    <property type="nucleotide sequence ID" value="NZ_JAKJSC010000001.1"/>
</dbReference>
<gene>
    <name evidence="8" type="ORF">L3049_00945</name>
</gene>
<evidence type="ECO:0000313" key="8">
    <source>
        <dbReference type="EMBL" id="MDE5416555.1"/>
    </source>
</evidence>